<dbReference type="EMBL" id="JMQN01000063">
    <property type="protein sequence ID" value="KEA61666.1"/>
    <property type="molecule type" value="Genomic_DNA"/>
</dbReference>
<dbReference type="PROSITE" id="PS50885">
    <property type="entry name" value="HAMP"/>
    <property type="match status" value="2"/>
</dbReference>
<keyword evidence="1" id="KW-0145">Chemotaxis</keyword>
<dbReference type="CDD" id="cd06225">
    <property type="entry name" value="HAMP"/>
    <property type="match status" value="2"/>
</dbReference>
<dbReference type="Gene3D" id="3.30.450.20">
    <property type="entry name" value="PAS domain"/>
    <property type="match status" value="1"/>
</dbReference>
<dbReference type="GO" id="GO:0004888">
    <property type="term" value="F:transmembrane signaling receptor activity"/>
    <property type="evidence" value="ECO:0007669"/>
    <property type="project" value="TreeGrafter"/>
</dbReference>
<dbReference type="STRING" id="1232683.ADIMK_4123"/>
<dbReference type="RefSeq" id="WP_036192329.1">
    <property type="nucleotide sequence ID" value="NZ_JMQN01000063.1"/>
</dbReference>
<dbReference type="Gene3D" id="6.10.340.10">
    <property type="match status" value="1"/>
</dbReference>
<comment type="caution">
    <text evidence="7">The sequence shown here is derived from an EMBL/GenBank/DDBJ whole genome shotgun (WGS) entry which is preliminary data.</text>
</comment>
<accession>A0A081FT11</accession>
<protein>
    <submittedName>
        <fullName evidence="7">Methyl-accepting chemotaxis protein I (Serine chemoreceptor protein)</fullName>
    </submittedName>
</protein>
<keyword evidence="8" id="KW-1185">Reference proteome</keyword>
<dbReference type="eggNOG" id="COG0840">
    <property type="taxonomic scope" value="Bacteria"/>
</dbReference>
<dbReference type="GO" id="GO:0007165">
    <property type="term" value="P:signal transduction"/>
    <property type="evidence" value="ECO:0007669"/>
    <property type="project" value="UniProtKB-KW"/>
</dbReference>
<feature type="domain" description="HAMP" evidence="6">
    <location>
        <begin position="434"/>
        <end position="472"/>
    </location>
</feature>
<feature type="domain" description="HAMP" evidence="6">
    <location>
        <begin position="381"/>
        <end position="433"/>
    </location>
</feature>
<organism evidence="7 8">
    <name type="scientific">Marinobacterium lacunae</name>
    <dbReference type="NCBI Taxonomy" id="1232683"/>
    <lineage>
        <taxon>Bacteria</taxon>
        <taxon>Pseudomonadati</taxon>
        <taxon>Pseudomonadota</taxon>
        <taxon>Gammaproteobacteria</taxon>
        <taxon>Oceanospirillales</taxon>
        <taxon>Oceanospirillaceae</taxon>
        <taxon>Marinobacterium</taxon>
    </lineage>
</organism>
<dbReference type="InterPro" id="IPR003660">
    <property type="entry name" value="HAMP_dom"/>
</dbReference>
<dbReference type="SMART" id="SM00283">
    <property type="entry name" value="MA"/>
    <property type="match status" value="1"/>
</dbReference>
<evidence type="ECO:0000256" key="2">
    <source>
        <dbReference type="ARBA" id="ARBA00029447"/>
    </source>
</evidence>
<reference evidence="7 8" key="1">
    <citation type="submission" date="2014-04" db="EMBL/GenBank/DDBJ databases">
        <title>Marinobacterium kochiensis sp. nov., isolated from sediment sample collected from Kochi backwaters in Kerala, India.</title>
        <authorList>
            <person name="Singh A."/>
            <person name="Pinnaka A.K."/>
        </authorList>
    </citation>
    <scope>NUCLEOTIDE SEQUENCE [LARGE SCALE GENOMIC DNA]</scope>
    <source>
        <strain evidence="7 8">AK27</strain>
    </source>
</reference>
<proteinExistence type="inferred from homology"/>
<dbReference type="OrthoDB" id="2489132at2"/>
<dbReference type="Pfam" id="PF00672">
    <property type="entry name" value="HAMP"/>
    <property type="match status" value="1"/>
</dbReference>
<keyword evidence="4" id="KW-0812">Transmembrane</keyword>
<dbReference type="GO" id="GO:0005886">
    <property type="term" value="C:plasma membrane"/>
    <property type="evidence" value="ECO:0007669"/>
    <property type="project" value="TreeGrafter"/>
</dbReference>
<keyword evidence="4" id="KW-1133">Transmembrane helix</keyword>
<evidence type="ECO:0000256" key="3">
    <source>
        <dbReference type="PROSITE-ProRule" id="PRU00284"/>
    </source>
</evidence>
<comment type="similarity">
    <text evidence="2">Belongs to the methyl-accepting chemotaxis (MCP) protein family.</text>
</comment>
<evidence type="ECO:0000313" key="7">
    <source>
        <dbReference type="EMBL" id="KEA61666.1"/>
    </source>
</evidence>
<dbReference type="AlphaFoldDB" id="A0A081FT11"/>
<evidence type="ECO:0000313" key="8">
    <source>
        <dbReference type="Proteomes" id="UP000028252"/>
    </source>
</evidence>
<dbReference type="PROSITE" id="PS50111">
    <property type="entry name" value="CHEMOTAXIS_TRANSDUC_2"/>
    <property type="match status" value="1"/>
</dbReference>
<dbReference type="GO" id="GO:0006935">
    <property type="term" value="P:chemotaxis"/>
    <property type="evidence" value="ECO:0007669"/>
    <property type="project" value="UniProtKB-KW"/>
</dbReference>
<dbReference type="InterPro" id="IPR004089">
    <property type="entry name" value="MCPsignal_dom"/>
</dbReference>
<feature type="domain" description="Methyl-accepting transducer" evidence="5">
    <location>
        <begin position="477"/>
        <end position="706"/>
    </location>
</feature>
<keyword evidence="4" id="KW-0472">Membrane</keyword>
<gene>
    <name evidence="7" type="ORF">ADIMK_4123</name>
</gene>
<dbReference type="SMART" id="SM00304">
    <property type="entry name" value="HAMP"/>
    <property type="match status" value="1"/>
</dbReference>
<name>A0A081FT11_9GAMM</name>
<dbReference type="SUPFAM" id="SSF58104">
    <property type="entry name" value="Methyl-accepting chemotaxis protein (MCP) signaling domain"/>
    <property type="match status" value="1"/>
</dbReference>
<dbReference type="PATRIC" id="fig|1232683.4.peg.4054"/>
<keyword evidence="7" id="KW-0675">Receptor</keyword>
<dbReference type="CDD" id="cd11386">
    <property type="entry name" value="MCP_signal"/>
    <property type="match status" value="1"/>
</dbReference>
<evidence type="ECO:0000256" key="4">
    <source>
        <dbReference type="SAM" id="Phobius"/>
    </source>
</evidence>
<dbReference type="PANTHER" id="PTHR43531:SF11">
    <property type="entry name" value="METHYL-ACCEPTING CHEMOTAXIS PROTEIN 3"/>
    <property type="match status" value="1"/>
</dbReference>
<keyword evidence="3" id="KW-0807">Transducer</keyword>
<dbReference type="Pfam" id="PF22673">
    <property type="entry name" value="MCP-like_PDC_1"/>
    <property type="match status" value="1"/>
</dbReference>
<sequence length="723" mass="77199">MKIKSIQLKIALIGAACLLLTAALLVAYSMYSFSSTQSHVFDRVSAQTTSTTLENLQNLGGHYAGEVQEKFDLALDTARTMADTFIVAIEARDKGDEGLNLGRPQVNDILLRVLKNNPEFNGTYACWEPDALDGEDAFSRSLGAGTNISTGRFTPYWTRTRDGDINVQALVEYDSAEKHPNGVAKGGWYQGPKSTGRESIIGPLPYVVQGKQVWLATMSVPIMVNGEFLGVVGTDYDLDFVQEISQRVDRALFDGQGEVAIVTDQGLLIAESEDPSAIGGHFKTVMGDKWQEGLAKIKESSNWVDHDRESGVITVLSPITMGRTGHAWSVMLKIDESVVLASARQLETEMTAQGRSSMLMQSVVGVVVSLIAIAVLWIAARSLAAPIRKAVALARTIGAGDFSQRMGHQADDEVGQLSAALDRMADSLQKQVGVAERISNGDLNLNVDLASENDQLGRALQRMVRNLNELVSDVKVSSQLIHDNATQVSGLAHNMSEGVAASASSTTQITAAVTEMAAQITQSSQNAERASQLSASSESMAQKGNELMQVLNVAMHEIEQSGQDITNIIKTIEEIAEQTNLLALNAAIEAARAGEYGRGFSVVADEVRSLAARSAEAAGRTAELIQASNERTLRGMELTDSTSGALAEIVTGVVEVSSLVAEIATASQEQAQAIEQVSIGLTQIDEVTQRNSVGADECSDAASQMTTQAGNLAGLMSRFQVSV</sequence>
<evidence type="ECO:0000259" key="6">
    <source>
        <dbReference type="PROSITE" id="PS50885"/>
    </source>
</evidence>
<evidence type="ECO:0000259" key="5">
    <source>
        <dbReference type="PROSITE" id="PS50111"/>
    </source>
</evidence>
<feature type="transmembrane region" description="Helical" evidence="4">
    <location>
        <begin position="358"/>
        <end position="379"/>
    </location>
</feature>
<dbReference type="CDD" id="cd12913">
    <property type="entry name" value="PDC1_MCP_like"/>
    <property type="match status" value="1"/>
</dbReference>
<dbReference type="Gene3D" id="1.10.287.950">
    <property type="entry name" value="Methyl-accepting chemotaxis protein"/>
    <property type="match status" value="1"/>
</dbReference>
<dbReference type="Proteomes" id="UP000028252">
    <property type="component" value="Unassembled WGS sequence"/>
</dbReference>
<dbReference type="Pfam" id="PF00015">
    <property type="entry name" value="MCPsignal"/>
    <property type="match status" value="1"/>
</dbReference>
<dbReference type="PANTHER" id="PTHR43531">
    <property type="entry name" value="PROTEIN ICFG"/>
    <property type="match status" value="1"/>
</dbReference>
<dbReference type="InterPro" id="IPR051310">
    <property type="entry name" value="MCP_chemotaxis"/>
</dbReference>
<evidence type="ECO:0000256" key="1">
    <source>
        <dbReference type="ARBA" id="ARBA00022500"/>
    </source>
</evidence>